<dbReference type="GO" id="GO:0098552">
    <property type="term" value="C:side of membrane"/>
    <property type="evidence" value="ECO:0007669"/>
    <property type="project" value="UniProtKB-KW"/>
</dbReference>
<evidence type="ECO:0000313" key="16">
    <source>
        <dbReference type="Proteomes" id="UP000233160"/>
    </source>
</evidence>
<feature type="compositionally biased region" description="Pro residues" evidence="13">
    <location>
        <begin position="522"/>
        <end position="531"/>
    </location>
</feature>
<dbReference type="Proteomes" id="UP000233160">
    <property type="component" value="Unassembled WGS sequence"/>
</dbReference>
<dbReference type="GO" id="GO:1905475">
    <property type="term" value="P:regulation of protein localization to membrane"/>
    <property type="evidence" value="ECO:0007669"/>
    <property type="project" value="TreeGrafter"/>
</dbReference>
<dbReference type="GO" id="GO:0005886">
    <property type="term" value="C:plasma membrane"/>
    <property type="evidence" value="ECO:0007669"/>
    <property type="project" value="UniProtKB-SubCell"/>
</dbReference>
<evidence type="ECO:0000256" key="12">
    <source>
        <dbReference type="RuleBase" id="RU003519"/>
    </source>
</evidence>
<reference evidence="15" key="2">
    <citation type="submission" date="2025-09" db="UniProtKB">
        <authorList>
            <consortium name="Ensembl"/>
        </authorList>
    </citation>
    <scope>IDENTIFICATION</scope>
</reference>
<keyword evidence="5 14" id="KW-0732">Signal</keyword>
<evidence type="ECO:0000256" key="4">
    <source>
        <dbReference type="ARBA" id="ARBA00022622"/>
    </source>
</evidence>
<evidence type="ECO:0000256" key="6">
    <source>
        <dbReference type="ARBA" id="ARBA00022974"/>
    </source>
</evidence>
<feature type="region of interest" description="Disordered" evidence="13">
    <location>
        <begin position="441"/>
        <end position="467"/>
    </location>
</feature>
<dbReference type="GO" id="GO:0007224">
    <property type="term" value="P:smoothened signaling pathway"/>
    <property type="evidence" value="ECO:0007669"/>
    <property type="project" value="TreeGrafter"/>
</dbReference>
<dbReference type="InterPro" id="IPR001863">
    <property type="entry name" value="Glypican"/>
</dbReference>
<dbReference type="CTD" id="221914"/>
<dbReference type="GeneTree" id="ENSGT01050000244897"/>
<dbReference type="OMA" id="GFHTQPI"/>
<evidence type="ECO:0000256" key="3">
    <source>
        <dbReference type="ARBA" id="ARBA00022475"/>
    </source>
</evidence>
<dbReference type="GO" id="GO:0005576">
    <property type="term" value="C:extracellular region"/>
    <property type="evidence" value="ECO:0007669"/>
    <property type="project" value="TreeGrafter"/>
</dbReference>
<reference evidence="15" key="1">
    <citation type="submission" date="2025-08" db="UniProtKB">
        <authorList>
            <consortium name="Ensembl"/>
        </authorList>
    </citation>
    <scope>IDENTIFICATION</scope>
</reference>
<evidence type="ECO:0000256" key="14">
    <source>
        <dbReference type="SAM" id="SignalP"/>
    </source>
</evidence>
<gene>
    <name evidence="15" type="primary">GPC2</name>
</gene>
<feature type="region of interest" description="Disordered" evidence="13">
    <location>
        <begin position="519"/>
        <end position="557"/>
    </location>
</feature>
<comment type="function">
    <text evidence="12">Cell surface proteoglycan.</text>
</comment>
<evidence type="ECO:0000256" key="13">
    <source>
        <dbReference type="SAM" id="MobiDB-lite"/>
    </source>
</evidence>
<keyword evidence="4 12" id="KW-0336">GPI-anchor</keyword>
<dbReference type="KEGG" id="pcoq:105805948"/>
<comment type="similarity">
    <text evidence="2 11">Belongs to the glypican family.</text>
</comment>
<sequence>MSALRPLLLLLLPLCPGPGPGPGSEAKVTRSCAETRQVLGARGYSLNLIPPALISGEHLRVCPQEYTCCSSETEQRLIRETEATFRGLVEDSGSFMVHTLAVRHRKFDEFFLEMLSVAQHSLTQLFSHSYGRLYAQHALIFNGLFSRLRDFYGESGEGLDDALADFWAQLLERVFPLLHPQYSFPPDYLLCLSRLASSTDGSLQPFGDSPRRLRLQITRTLVAARAFVQGLETGREVVTEALKVPVFGGCSQALMRLIGCPLCRGVPSLMPCQGFCLNVVRGCLSNRGLEPDWGSYLDALLLLAEKLQGPFSFELAAESIGVKISEGLMYLQENSVKVSAQVFQECGPPHPVPARNRRAPAPREEAGRLWTLVAEEERPTTAAGTNMHRLVWELRERLARMRGFWARLSLTVCGDSRMAADVSQEAAPCWTGAGRGRYLPPVVGGSPAEQLSNPEMQVDASGPDVPTRRRRLQLRAATAKMKAAALGHDLDGLDLDEDASGSGAGQQYADDWMAGAAAVAPPVRPPRPPYPPRRDGSGGRGGGSVRYNQGRSRSEGVSVGFHTQPILVLSLSALALLGPR</sequence>
<keyword evidence="9 12" id="KW-0357">Heparan sulfate</keyword>
<protein>
    <submittedName>
        <fullName evidence="15">Glypican 2</fullName>
    </submittedName>
</protein>
<organism evidence="15 16">
    <name type="scientific">Propithecus coquereli</name>
    <name type="common">Coquerel's sifaka</name>
    <name type="synonym">Propithecus verreauxi coquereli</name>
    <dbReference type="NCBI Taxonomy" id="379532"/>
    <lineage>
        <taxon>Eukaryota</taxon>
        <taxon>Metazoa</taxon>
        <taxon>Chordata</taxon>
        <taxon>Craniata</taxon>
        <taxon>Vertebrata</taxon>
        <taxon>Euteleostomi</taxon>
        <taxon>Mammalia</taxon>
        <taxon>Eutheria</taxon>
        <taxon>Euarchontoglires</taxon>
        <taxon>Primates</taxon>
        <taxon>Strepsirrhini</taxon>
        <taxon>Lemuriformes</taxon>
        <taxon>Indriidae</taxon>
        <taxon>Propithecus</taxon>
    </lineage>
</organism>
<accession>A0A2K6GRH5</accession>
<evidence type="ECO:0000313" key="15">
    <source>
        <dbReference type="Ensembl" id="ENSPCOP00000028830.1"/>
    </source>
</evidence>
<dbReference type="OrthoDB" id="10010764at2759"/>
<dbReference type="Ensembl" id="ENSPCOT00000039765.1">
    <property type="protein sequence ID" value="ENSPCOP00000028830.1"/>
    <property type="gene ID" value="ENSPCOG00000027089.1"/>
</dbReference>
<evidence type="ECO:0000256" key="10">
    <source>
        <dbReference type="ARBA" id="ARBA00023288"/>
    </source>
</evidence>
<dbReference type="GO" id="GO:0009966">
    <property type="term" value="P:regulation of signal transduction"/>
    <property type="evidence" value="ECO:0007669"/>
    <property type="project" value="InterPro"/>
</dbReference>
<dbReference type="Pfam" id="PF01153">
    <property type="entry name" value="Glypican"/>
    <property type="match status" value="1"/>
</dbReference>
<proteinExistence type="inferred from homology"/>
<evidence type="ECO:0000256" key="2">
    <source>
        <dbReference type="ARBA" id="ARBA00010260"/>
    </source>
</evidence>
<evidence type="ECO:0000256" key="7">
    <source>
        <dbReference type="ARBA" id="ARBA00023136"/>
    </source>
</evidence>
<dbReference type="GO" id="GO:0005783">
    <property type="term" value="C:endoplasmic reticulum"/>
    <property type="evidence" value="ECO:0007669"/>
    <property type="project" value="Ensembl"/>
</dbReference>
<keyword evidence="8" id="KW-0325">Glycoprotein</keyword>
<dbReference type="InterPro" id="IPR019803">
    <property type="entry name" value="Glypican_CS"/>
</dbReference>
<keyword evidence="16" id="KW-1185">Reference proteome</keyword>
<keyword evidence="6 12" id="KW-0654">Proteoglycan</keyword>
<name>A0A2K6GRH5_PROCO</name>
<evidence type="ECO:0000256" key="5">
    <source>
        <dbReference type="ARBA" id="ARBA00022729"/>
    </source>
</evidence>
<dbReference type="RefSeq" id="XP_012494373.1">
    <property type="nucleotide sequence ID" value="XM_012638919.1"/>
</dbReference>
<evidence type="ECO:0000256" key="1">
    <source>
        <dbReference type="ARBA" id="ARBA00004471"/>
    </source>
</evidence>
<keyword evidence="7 12" id="KW-0472">Membrane</keyword>
<dbReference type="GeneID" id="105805948"/>
<dbReference type="PROSITE" id="PS01207">
    <property type="entry name" value="GLYPICAN"/>
    <property type="match status" value="1"/>
</dbReference>
<keyword evidence="3" id="KW-1003">Cell membrane</keyword>
<dbReference type="GO" id="GO:0009986">
    <property type="term" value="C:cell surface"/>
    <property type="evidence" value="ECO:0007669"/>
    <property type="project" value="TreeGrafter"/>
</dbReference>
<dbReference type="GO" id="GO:0016477">
    <property type="term" value="P:cell migration"/>
    <property type="evidence" value="ECO:0007669"/>
    <property type="project" value="TreeGrafter"/>
</dbReference>
<dbReference type="PANTHER" id="PTHR10822:SF24">
    <property type="entry name" value="GLYPICAN-2"/>
    <property type="match status" value="1"/>
</dbReference>
<keyword evidence="10 12" id="KW-0449">Lipoprotein</keyword>
<feature type="signal peptide" evidence="14">
    <location>
        <begin position="1"/>
        <end position="19"/>
    </location>
</feature>
<dbReference type="AlphaFoldDB" id="A0A2K6GRH5"/>
<dbReference type="GO" id="GO:0045202">
    <property type="term" value="C:synapse"/>
    <property type="evidence" value="ECO:0007669"/>
    <property type="project" value="TreeGrafter"/>
</dbReference>
<comment type="subcellular location">
    <subcellularLocation>
        <location evidence="1">Cell membrane</location>
        <topology evidence="1">Lipid-anchor</topology>
        <topology evidence="1">GPI-anchor</topology>
        <orientation evidence="1">Extracellular side</orientation>
    </subcellularLocation>
</comment>
<dbReference type="GO" id="GO:0043202">
    <property type="term" value="C:lysosomal lumen"/>
    <property type="evidence" value="ECO:0007669"/>
    <property type="project" value="UniProtKB-ARBA"/>
</dbReference>
<evidence type="ECO:0000256" key="9">
    <source>
        <dbReference type="ARBA" id="ARBA00023207"/>
    </source>
</evidence>
<feature type="chain" id="PRO_5014429762" evidence="14">
    <location>
        <begin position="20"/>
        <end position="580"/>
    </location>
</feature>
<dbReference type="PANTHER" id="PTHR10822">
    <property type="entry name" value="GLYPICAN"/>
    <property type="match status" value="1"/>
</dbReference>
<evidence type="ECO:0000256" key="8">
    <source>
        <dbReference type="ARBA" id="ARBA00023180"/>
    </source>
</evidence>
<evidence type="ECO:0000256" key="11">
    <source>
        <dbReference type="RuleBase" id="RU003518"/>
    </source>
</evidence>
<dbReference type="STRING" id="379532.ENSPCOP00000028830"/>